<evidence type="ECO:0000259" key="2">
    <source>
        <dbReference type="Pfam" id="PF13239"/>
    </source>
</evidence>
<dbReference type="RefSeq" id="WP_279651692.1">
    <property type="nucleotide sequence ID" value="NZ_CP122539.1"/>
</dbReference>
<sequence length="98" mass="11730">MKDHYLQEQKYLLAKKKVEKIKGLYAHLLVTILIIPVLVVINLKFVPDYHWFYYPAIGMLLGLFFHWFGVYGIEKIGLGKDWEKRKIKEFLEKNHHGE</sequence>
<name>A0ABY8L315_9FLAO</name>
<feature type="transmembrane region" description="Helical" evidence="1">
    <location>
        <begin position="51"/>
        <end position="73"/>
    </location>
</feature>
<accession>A0ABY8L315</accession>
<dbReference type="Proteomes" id="UP001232001">
    <property type="component" value="Chromosome"/>
</dbReference>
<keyword evidence="1" id="KW-0472">Membrane</keyword>
<gene>
    <name evidence="3" type="ORF">P8625_01250</name>
</gene>
<organism evidence="3 4">
    <name type="scientific">Tenacibaculum tangerinum</name>
    <dbReference type="NCBI Taxonomy" id="3038772"/>
    <lineage>
        <taxon>Bacteria</taxon>
        <taxon>Pseudomonadati</taxon>
        <taxon>Bacteroidota</taxon>
        <taxon>Flavobacteriia</taxon>
        <taxon>Flavobacteriales</taxon>
        <taxon>Flavobacteriaceae</taxon>
        <taxon>Tenacibaculum</taxon>
    </lineage>
</organism>
<proteinExistence type="predicted"/>
<keyword evidence="1" id="KW-1133">Transmembrane helix</keyword>
<dbReference type="EMBL" id="CP122539">
    <property type="protein sequence ID" value="WGH75819.1"/>
    <property type="molecule type" value="Genomic_DNA"/>
</dbReference>
<dbReference type="InterPro" id="IPR025698">
    <property type="entry name" value="2TM_dom"/>
</dbReference>
<evidence type="ECO:0000313" key="4">
    <source>
        <dbReference type="Proteomes" id="UP001232001"/>
    </source>
</evidence>
<feature type="domain" description="2TM" evidence="2">
    <location>
        <begin position="14"/>
        <end position="92"/>
    </location>
</feature>
<protein>
    <submittedName>
        <fullName evidence="3">2TM domain-containing protein</fullName>
    </submittedName>
</protein>
<evidence type="ECO:0000256" key="1">
    <source>
        <dbReference type="SAM" id="Phobius"/>
    </source>
</evidence>
<feature type="transmembrane region" description="Helical" evidence="1">
    <location>
        <begin position="24"/>
        <end position="45"/>
    </location>
</feature>
<evidence type="ECO:0000313" key="3">
    <source>
        <dbReference type="EMBL" id="WGH75819.1"/>
    </source>
</evidence>
<reference evidence="3 4" key="1">
    <citation type="submission" date="2023-04" db="EMBL/GenBank/DDBJ databases">
        <title>Tenacibaculum tangerinum sp. nov., isolated from sea tidal flat of South Korea.</title>
        <authorList>
            <person name="Lee S.H."/>
            <person name="Kim J.-J."/>
        </authorList>
    </citation>
    <scope>NUCLEOTIDE SEQUENCE [LARGE SCALE GENOMIC DNA]</scope>
    <source>
        <strain evidence="3 4">GRR-S3-23</strain>
    </source>
</reference>
<dbReference type="Pfam" id="PF13239">
    <property type="entry name" value="2TM"/>
    <property type="match status" value="1"/>
</dbReference>
<keyword evidence="1" id="KW-0812">Transmembrane</keyword>
<keyword evidence="4" id="KW-1185">Reference proteome</keyword>